<comment type="similarity">
    <text evidence="10">Belongs to the insect chemoreceptor superfamily. Heteromeric odorant receptor channel (TC 1.A.69) family.</text>
</comment>
<comment type="subcellular location">
    <subcellularLocation>
        <location evidence="1 10">Cell membrane</location>
        <topology evidence="1 10">Multi-pass membrane protein</topology>
    </subcellularLocation>
</comment>
<evidence type="ECO:0000256" key="10">
    <source>
        <dbReference type="RuleBase" id="RU351113"/>
    </source>
</evidence>
<reference evidence="11" key="1">
    <citation type="journal article" date="2014" name="J. Mol. Evol.">
        <title>Pheromone Receptor Evolution in the Cryptic Leafroller Species, Ctenopseustis obliquana and C. herana.</title>
        <authorList>
            <person name="Steinwender B."/>
            <person name="Thrimawithana A.H."/>
            <person name="Crowhurst R.N."/>
            <person name="Newcomb R.D."/>
        </authorList>
    </citation>
    <scope>NUCLEOTIDE SEQUENCE</scope>
</reference>
<evidence type="ECO:0000256" key="1">
    <source>
        <dbReference type="ARBA" id="ARBA00004651"/>
    </source>
</evidence>
<dbReference type="GO" id="GO:0005886">
    <property type="term" value="C:plasma membrane"/>
    <property type="evidence" value="ECO:0007669"/>
    <property type="project" value="UniProtKB-SubCell"/>
</dbReference>
<proteinExistence type="evidence at transcript level"/>
<evidence type="ECO:0000256" key="9">
    <source>
        <dbReference type="ARBA" id="ARBA00023224"/>
    </source>
</evidence>
<accession>A0A097IYI2</accession>
<evidence type="ECO:0000256" key="5">
    <source>
        <dbReference type="ARBA" id="ARBA00022725"/>
    </source>
</evidence>
<feature type="transmembrane region" description="Helical" evidence="10">
    <location>
        <begin position="267"/>
        <end position="288"/>
    </location>
</feature>
<keyword evidence="7 10" id="KW-0472">Membrane</keyword>
<comment type="caution">
    <text evidence="10">Lacks conserved residue(s) required for the propagation of feature annotation.</text>
</comment>
<evidence type="ECO:0000256" key="7">
    <source>
        <dbReference type="ARBA" id="ARBA00023136"/>
    </source>
</evidence>
<keyword evidence="6 10" id="KW-1133">Transmembrane helix</keyword>
<evidence type="ECO:0000256" key="3">
    <source>
        <dbReference type="ARBA" id="ARBA00022606"/>
    </source>
</evidence>
<keyword evidence="8 10" id="KW-0675">Receptor</keyword>
<evidence type="ECO:0000256" key="8">
    <source>
        <dbReference type="ARBA" id="ARBA00023170"/>
    </source>
</evidence>
<feature type="transmembrane region" description="Helical" evidence="10">
    <location>
        <begin position="300"/>
        <end position="320"/>
    </location>
</feature>
<keyword evidence="5 10" id="KW-0552">Olfaction</keyword>
<keyword evidence="2" id="KW-1003">Cell membrane</keyword>
<feature type="transmembrane region" description="Helical" evidence="10">
    <location>
        <begin position="132"/>
        <end position="157"/>
    </location>
</feature>
<keyword evidence="4 10" id="KW-0812">Transmembrane</keyword>
<dbReference type="GO" id="GO:0005549">
    <property type="term" value="F:odorant binding"/>
    <property type="evidence" value="ECO:0007669"/>
    <property type="project" value="InterPro"/>
</dbReference>
<feature type="transmembrane region" description="Helical" evidence="10">
    <location>
        <begin position="43"/>
        <end position="64"/>
    </location>
</feature>
<dbReference type="EMBL" id="KM655543">
    <property type="protein sequence ID" value="AIT71993.1"/>
    <property type="molecule type" value="mRNA"/>
</dbReference>
<sequence>MSEKDGEPLSYLSLVPHLKNLRSCGILPLPSFYPILRRKLHKIYMCLSFSFIMLYTVQQIVNVYQVRTDVDKVMDSMFLLLTFCDSIFKQLAFLMNPHKIEEMLEIMKGPNFNQERKEHRPLLLKTVFQAQLLLKIFNTLCLLTCLLWVLFPIISHFKEETIEFTIWLPFDANENPQFYVAIVYVWLQTSWLGYNNSTMDIFIMYLFAQTKTQLTILRIDLESLVNRCKTEAAVSSSNFTDLLDKHFRGIIHHYNEIIKFSTMTDGIFNVPILFQFLISGWIICTTAYRTVNMSPASGEFSSMILYMICILSELFLFCFYGNEVAYESEILMESAYCMDWTEMPVKYRRFLIIFMERIKNPIKPKAGKIVPLSINTFVQVVKSSYTFFTFLNKAPA</sequence>
<dbReference type="PANTHER" id="PTHR21137">
    <property type="entry name" value="ODORANT RECEPTOR"/>
    <property type="match status" value="1"/>
</dbReference>
<organism evidence="11">
    <name type="scientific">Ctenopseustis obliquana</name>
    <name type="common">brownheaded leafroller</name>
    <dbReference type="NCBI Taxonomy" id="65030"/>
    <lineage>
        <taxon>Eukaryota</taxon>
        <taxon>Metazoa</taxon>
        <taxon>Ecdysozoa</taxon>
        <taxon>Arthropoda</taxon>
        <taxon>Hexapoda</taxon>
        <taxon>Insecta</taxon>
        <taxon>Pterygota</taxon>
        <taxon>Neoptera</taxon>
        <taxon>Endopterygota</taxon>
        <taxon>Lepidoptera</taxon>
        <taxon>Glossata</taxon>
        <taxon>Ditrysia</taxon>
        <taxon>Tortricoidea</taxon>
        <taxon>Tortricidae</taxon>
        <taxon>Tortricinae</taxon>
        <taxon>Ctenopseustis</taxon>
    </lineage>
</organism>
<dbReference type="InterPro" id="IPR004117">
    <property type="entry name" value="7tm6_olfct_rcpt"/>
</dbReference>
<evidence type="ECO:0000256" key="4">
    <source>
        <dbReference type="ARBA" id="ARBA00022692"/>
    </source>
</evidence>
<dbReference type="PANTHER" id="PTHR21137:SF35">
    <property type="entry name" value="ODORANT RECEPTOR 19A-RELATED"/>
    <property type="match status" value="1"/>
</dbReference>
<dbReference type="AlphaFoldDB" id="A0A097IYI2"/>
<evidence type="ECO:0000256" key="6">
    <source>
        <dbReference type="ARBA" id="ARBA00022989"/>
    </source>
</evidence>
<keyword evidence="3 10" id="KW-0716">Sensory transduction</keyword>
<dbReference type="GO" id="GO:0007165">
    <property type="term" value="P:signal transduction"/>
    <property type="evidence" value="ECO:0007669"/>
    <property type="project" value="UniProtKB-KW"/>
</dbReference>
<dbReference type="GO" id="GO:0004984">
    <property type="term" value="F:olfactory receptor activity"/>
    <property type="evidence" value="ECO:0007669"/>
    <property type="project" value="InterPro"/>
</dbReference>
<evidence type="ECO:0000256" key="2">
    <source>
        <dbReference type="ARBA" id="ARBA00022475"/>
    </source>
</evidence>
<keyword evidence="9 10" id="KW-0807">Transducer</keyword>
<evidence type="ECO:0000313" key="11">
    <source>
        <dbReference type="EMBL" id="AIT71993.1"/>
    </source>
</evidence>
<dbReference type="Pfam" id="PF02949">
    <property type="entry name" value="7tm_6"/>
    <property type="match status" value="1"/>
</dbReference>
<feature type="transmembrane region" description="Helical" evidence="10">
    <location>
        <begin position="177"/>
        <end position="194"/>
    </location>
</feature>
<protein>
    <recommendedName>
        <fullName evidence="10">Odorant receptor</fullName>
    </recommendedName>
</protein>
<name>A0A097IYI2_9NEOP</name>